<reference evidence="1 2" key="1">
    <citation type="submission" date="2016-10" db="EMBL/GenBank/DDBJ databases">
        <authorList>
            <person name="de Groot N.N."/>
        </authorList>
    </citation>
    <scope>NUCLEOTIDE SEQUENCE [LARGE SCALE GENOMIC DNA]</scope>
    <source>
        <strain evidence="1 2">ATCC 35958</strain>
    </source>
</reference>
<evidence type="ECO:0000313" key="2">
    <source>
        <dbReference type="Proteomes" id="UP000199766"/>
    </source>
</evidence>
<dbReference type="Proteomes" id="UP000199766">
    <property type="component" value="Unassembled WGS sequence"/>
</dbReference>
<organism evidence="1 2">
    <name type="scientific">Giesbergeria anulus</name>
    <dbReference type="NCBI Taxonomy" id="180197"/>
    <lineage>
        <taxon>Bacteria</taxon>
        <taxon>Pseudomonadati</taxon>
        <taxon>Pseudomonadota</taxon>
        <taxon>Betaproteobacteria</taxon>
        <taxon>Burkholderiales</taxon>
        <taxon>Comamonadaceae</taxon>
        <taxon>Giesbergeria</taxon>
    </lineage>
</organism>
<gene>
    <name evidence="1" type="ORF">SAMN02982919_02224</name>
</gene>
<accession>A0A1H9NI03</accession>
<evidence type="ECO:0000313" key="1">
    <source>
        <dbReference type="EMBL" id="SER35531.1"/>
    </source>
</evidence>
<keyword evidence="2" id="KW-1185">Reference proteome</keyword>
<dbReference type="STRING" id="180197.SAMN02982919_02224"/>
<protein>
    <submittedName>
        <fullName evidence="1">Uncharacterized protein</fullName>
    </submittedName>
</protein>
<name>A0A1H9NI03_9BURK</name>
<sequence>MSSHHDWILEVIKEHDKKKPFAPENGKELAFNVGDEVIYLGCDGDEAADMERTFLVTGLYLPNPMTALYASGYRYMLKWSSHWMPVKESSIQLKRLAT</sequence>
<dbReference type="RefSeq" id="WP_091457482.1">
    <property type="nucleotide sequence ID" value="NZ_FOGD01000007.1"/>
</dbReference>
<dbReference type="OrthoDB" id="9156567at2"/>
<dbReference type="AlphaFoldDB" id="A0A1H9NI03"/>
<dbReference type="EMBL" id="FOGD01000007">
    <property type="protein sequence ID" value="SER35531.1"/>
    <property type="molecule type" value="Genomic_DNA"/>
</dbReference>
<proteinExistence type="predicted"/>